<dbReference type="OrthoDB" id="2690723at2759"/>
<name>A0A8I2YNX7_9AGAM</name>
<evidence type="ECO:0000313" key="1">
    <source>
        <dbReference type="EMBL" id="KAG6374957.1"/>
    </source>
</evidence>
<dbReference type="EMBL" id="JAGFBS010000016">
    <property type="protein sequence ID" value="KAG6374957.1"/>
    <property type="molecule type" value="Genomic_DNA"/>
</dbReference>
<comment type="caution">
    <text evidence="1">The sequence shown here is derived from an EMBL/GenBank/DDBJ whole genome shotgun (WGS) entry which is preliminary data.</text>
</comment>
<evidence type="ECO:0000313" key="2">
    <source>
        <dbReference type="Proteomes" id="UP000683000"/>
    </source>
</evidence>
<sequence length="221" mass="24500">MLLEGEHKVLKPWKPGQKIQVQRDVNVGDGMSSVAYKELDVLTLFAISDVYLKKQLNLKVIVMDKAIKARWMEKLNIPVIAGKDIYHTTTLLNYHTGYWGPTTASSELRSHKETISTAISEYCTILDYCVPLLSQDGSTAAFICCAFENATSFAVQLDKGHQGPTSRLLTWPDSIKFNAESASALLFNIVTNNTCSLRIASRLHDQAAIQKVINAVGRAVR</sequence>
<reference evidence="1" key="1">
    <citation type="submission" date="2021-03" db="EMBL/GenBank/DDBJ databases">
        <title>Evolutionary innovations through gain and loss of genes in the ectomycorrhizal Boletales.</title>
        <authorList>
            <person name="Wu G."/>
            <person name="Miyauchi S."/>
            <person name="Morin E."/>
            <person name="Yang Z.-L."/>
            <person name="Xu J."/>
            <person name="Martin F.M."/>
        </authorList>
    </citation>
    <scope>NUCLEOTIDE SEQUENCE</scope>
    <source>
        <strain evidence="1">BR01</strain>
    </source>
</reference>
<gene>
    <name evidence="1" type="ORF">JVT61DRAFT_3713</name>
</gene>
<protein>
    <submittedName>
        <fullName evidence="1">Uncharacterized protein</fullName>
    </submittedName>
</protein>
<accession>A0A8I2YNX7</accession>
<dbReference type="AlphaFoldDB" id="A0A8I2YNX7"/>
<proteinExistence type="predicted"/>
<keyword evidence="2" id="KW-1185">Reference proteome</keyword>
<organism evidence="1 2">
    <name type="scientific">Boletus reticuloceps</name>
    <dbReference type="NCBI Taxonomy" id="495285"/>
    <lineage>
        <taxon>Eukaryota</taxon>
        <taxon>Fungi</taxon>
        <taxon>Dikarya</taxon>
        <taxon>Basidiomycota</taxon>
        <taxon>Agaricomycotina</taxon>
        <taxon>Agaricomycetes</taxon>
        <taxon>Agaricomycetidae</taxon>
        <taxon>Boletales</taxon>
        <taxon>Boletineae</taxon>
        <taxon>Boletaceae</taxon>
        <taxon>Boletoideae</taxon>
        <taxon>Boletus</taxon>
    </lineage>
</organism>
<dbReference type="Proteomes" id="UP000683000">
    <property type="component" value="Unassembled WGS sequence"/>
</dbReference>